<protein>
    <submittedName>
        <fullName evidence="1">Flagella biosynthesis chaperone for FliD, FliT</fullName>
    </submittedName>
</protein>
<proteinExistence type="predicted"/>
<keyword evidence="1" id="KW-0966">Cell projection</keyword>
<keyword evidence="1" id="KW-0969">Cilium</keyword>
<evidence type="ECO:0000313" key="2">
    <source>
        <dbReference type="Proteomes" id="UP001163714"/>
    </source>
</evidence>
<dbReference type="Proteomes" id="UP001163714">
    <property type="component" value="Unassembled WGS sequence"/>
</dbReference>
<organism evidence="1 2">
    <name type="scientific">Shewanella subflava</name>
    <dbReference type="NCBI Taxonomy" id="2986476"/>
    <lineage>
        <taxon>Bacteria</taxon>
        <taxon>Pseudomonadati</taxon>
        <taxon>Pseudomonadota</taxon>
        <taxon>Gammaproteobacteria</taxon>
        <taxon>Alteromonadales</taxon>
        <taxon>Shewanellaceae</taxon>
        <taxon>Shewanella</taxon>
    </lineage>
</organism>
<accession>A0ABT3IC14</accession>
<dbReference type="EMBL" id="JAPDMX010000028">
    <property type="protein sequence ID" value="MCW3173594.1"/>
    <property type="molecule type" value="Genomic_DNA"/>
</dbReference>
<comment type="caution">
    <text evidence="1">The sequence shown here is derived from an EMBL/GenBank/DDBJ whole genome shotgun (WGS) entry which is preliminary data.</text>
</comment>
<reference evidence="1" key="1">
    <citation type="submission" date="2022-10" db="EMBL/GenBank/DDBJ databases">
        <title>Shewanella flava sp. nov, isolated from the estuary of the Fenhe River into the Yellow River.</title>
        <authorList>
            <person name="Li Y."/>
        </authorList>
    </citation>
    <scope>NUCLEOTIDE SEQUENCE</scope>
    <source>
        <strain evidence="1">FYR11-62</strain>
    </source>
</reference>
<sequence length="110" mass="12930">MEHQIAKIEAVNSKLLFLLKNMQDISPEDNAVEKLVSELHLNIEMRQSLLQALLADEQYSDRDFLEKQFDLTQTLIKQSNKVMQQRQALLQKENSNKRQINIYKSIDSNR</sequence>
<gene>
    <name evidence="1" type="ORF">OHT75_14025</name>
</gene>
<name>A0ABT3IC14_9GAMM</name>
<dbReference type="RefSeq" id="WP_264727623.1">
    <property type="nucleotide sequence ID" value="NZ_JAPDMX010000028.1"/>
</dbReference>
<keyword evidence="2" id="KW-1185">Reference proteome</keyword>
<keyword evidence="1" id="KW-0282">Flagellum</keyword>
<evidence type="ECO:0000313" key="1">
    <source>
        <dbReference type="EMBL" id="MCW3173594.1"/>
    </source>
</evidence>